<dbReference type="InterPro" id="IPR011990">
    <property type="entry name" value="TPR-like_helical_dom_sf"/>
</dbReference>
<dbReference type="EMBL" id="JBEXAC010000002">
    <property type="protein sequence ID" value="MET7000759.1"/>
    <property type="molecule type" value="Genomic_DNA"/>
</dbReference>
<accession>A0ABV2TF70</accession>
<dbReference type="RefSeq" id="WP_354663312.1">
    <property type="nucleotide sequence ID" value="NZ_JBEXAC010000002.1"/>
</dbReference>
<dbReference type="PROSITE" id="PS51257">
    <property type="entry name" value="PROKAR_LIPOPROTEIN"/>
    <property type="match status" value="1"/>
</dbReference>
<protein>
    <submittedName>
        <fullName evidence="1">SusD/RagB family nutrient-binding outer membrane lipoprotein</fullName>
    </submittedName>
</protein>
<evidence type="ECO:0000313" key="1">
    <source>
        <dbReference type="EMBL" id="MET7000759.1"/>
    </source>
</evidence>
<evidence type="ECO:0000313" key="2">
    <source>
        <dbReference type="Proteomes" id="UP001549749"/>
    </source>
</evidence>
<keyword evidence="1" id="KW-0449">Lipoprotein</keyword>
<dbReference type="SUPFAM" id="SSF48452">
    <property type="entry name" value="TPR-like"/>
    <property type="match status" value="1"/>
</dbReference>
<sequence>MNKYIFTRWCTVLTITCLLWTSCTKDFKEVNVDPAKLTSVGERELPFLFSKAESAASYTSYAYQVAQNLFADLYAQYFATTVTYFPSDRYVMRYDWLATHWSMPYTQVVPQLQSIFEFSKPESPEYALANIIWVYTFHRLTDYYGPVPYFHAGATQKTIDYDAQDKIYEDFFKRLAAAVNTLKTTDKQNIFGSYDLIYGGSREKWLRFANTLRLRLALRISKVNATKARQEAEAAVADGVMTELAHDAYMIKSVKGTDINGLAGISEWNEFSMSAAMESMLKGYKDPRLAVFFQPAANTGKFSGIRNGVPTTAITTNEKNKQKNLSNIGTRWVAIVDGQWVSNQTVSQDIMHAAEAYFLRAEGALNGWNMNGTPKDLYEKGIEMSMLQWKIEDPAVISAYIQSEGKPVALDDYLQSPPVNQTVVKWGSNTATQRMQIGTQKWLALYPDGMEAWAEVRRSGYPVLYPLVSSDNSDLPVGTPIKRIPFIDLEKQTNAAAVQKAIPLLNGPDKASTRLWWDVD</sequence>
<gene>
    <name evidence="1" type="ORF">ABR189_25480</name>
</gene>
<keyword evidence="2" id="KW-1185">Reference proteome</keyword>
<name>A0ABV2TF70_9BACT</name>
<comment type="caution">
    <text evidence="1">The sequence shown here is derived from an EMBL/GenBank/DDBJ whole genome shotgun (WGS) entry which is preliminary data.</text>
</comment>
<dbReference type="Proteomes" id="UP001549749">
    <property type="component" value="Unassembled WGS sequence"/>
</dbReference>
<dbReference type="InterPro" id="IPR024302">
    <property type="entry name" value="SusD-like"/>
</dbReference>
<dbReference type="Gene3D" id="1.25.40.390">
    <property type="match status" value="1"/>
</dbReference>
<proteinExistence type="predicted"/>
<reference evidence="1 2" key="1">
    <citation type="submission" date="2024-06" db="EMBL/GenBank/DDBJ databases">
        <title>Chitinophaga defluvii sp. nov., isolated from municipal sewage.</title>
        <authorList>
            <person name="Zhang L."/>
        </authorList>
    </citation>
    <scope>NUCLEOTIDE SEQUENCE [LARGE SCALE GENOMIC DNA]</scope>
    <source>
        <strain evidence="1 2">H8</strain>
    </source>
</reference>
<dbReference type="Pfam" id="PF12741">
    <property type="entry name" value="SusD-like"/>
    <property type="match status" value="1"/>
</dbReference>
<organism evidence="1 2">
    <name type="scientific">Chitinophaga defluvii</name>
    <dbReference type="NCBI Taxonomy" id="3163343"/>
    <lineage>
        <taxon>Bacteria</taxon>
        <taxon>Pseudomonadati</taxon>
        <taxon>Bacteroidota</taxon>
        <taxon>Chitinophagia</taxon>
        <taxon>Chitinophagales</taxon>
        <taxon>Chitinophagaceae</taxon>
        <taxon>Chitinophaga</taxon>
    </lineage>
</organism>